<accession>A0A8J7GFT5</accession>
<dbReference type="Pfam" id="PF01925">
    <property type="entry name" value="TauE"/>
    <property type="match status" value="1"/>
</dbReference>
<keyword evidence="6" id="KW-1003">Cell membrane</keyword>
<evidence type="ECO:0000256" key="6">
    <source>
        <dbReference type="RuleBase" id="RU363041"/>
    </source>
</evidence>
<name>A0A8J7GFT5_9ACTN</name>
<evidence type="ECO:0000256" key="2">
    <source>
        <dbReference type="ARBA" id="ARBA00009142"/>
    </source>
</evidence>
<dbReference type="Proteomes" id="UP000622552">
    <property type="component" value="Unassembled WGS sequence"/>
</dbReference>
<evidence type="ECO:0000313" key="8">
    <source>
        <dbReference type="Proteomes" id="UP000622552"/>
    </source>
</evidence>
<proteinExistence type="inferred from homology"/>
<keyword evidence="5 6" id="KW-0472">Membrane</keyword>
<evidence type="ECO:0000256" key="3">
    <source>
        <dbReference type="ARBA" id="ARBA00022692"/>
    </source>
</evidence>
<feature type="transmembrane region" description="Helical" evidence="6">
    <location>
        <begin position="101"/>
        <end position="119"/>
    </location>
</feature>
<reference evidence="7" key="1">
    <citation type="submission" date="2020-11" db="EMBL/GenBank/DDBJ databases">
        <title>Sequencing the genomes of 1000 actinobacteria strains.</title>
        <authorList>
            <person name="Klenk H.-P."/>
        </authorList>
    </citation>
    <scope>NUCLEOTIDE SEQUENCE</scope>
    <source>
        <strain evidence="7">DSM 45356</strain>
    </source>
</reference>
<dbReference type="InterPro" id="IPR002781">
    <property type="entry name" value="TM_pro_TauE-like"/>
</dbReference>
<feature type="transmembrane region" description="Helical" evidence="6">
    <location>
        <begin position="72"/>
        <end position="95"/>
    </location>
</feature>
<dbReference type="EMBL" id="JADOUF010000001">
    <property type="protein sequence ID" value="MBG6136960.1"/>
    <property type="molecule type" value="Genomic_DNA"/>
</dbReference>
<gene>
    <name evidence="7" type="ORF">IW245_003154</name>
</gene>
<feature type="transmembrane region" description="Helical" evidence="6">
    <location>
        <begin position="257"/>
        <end position="274"/>
    </location>
</feature>
<comment type="similarity">
    <text evidence="2 6">Belongs to the 4-toluene sulfonate uptake permease (TSUP) (TC 2.A.102) family.</text>
</comment>
<evidence type="ECO:0000256" key="1">
    <source>
        <dbReference type="ARBA" id="ARBA00004141"/>
    </source>
</evidence>
<organism evidence="7 8">
    <name type="scientific">Longispora fulva</name>
    <dbReference type="NCBI Taxonomy" id="619741"/>
    <lineage>
        <taxon>Bacteria</taxon>
        <taxon>Bacillati</taxon>
        <taxon>Actinomycetota</taxon>
        <taxon>Actinomycetes</taxon>
        <taxon>Micromonosporales</taxon>
        <taxon>Micromonosporaceae</taxon>
        <taxon>Longispora</taxon>
    </lineage>
</organism>
<sequence>MVDWTVAAAGLAVGVIVGLTGMGGGALMTPILVLFFGVPPLTAVSNDLVVSALMKPVGGFVHIRRKTVHWPLVGWLCLGSVPAAFAGVLLTRAFGGDLQNLVKTALGVTLVLAATLIGVKQWLQRRRAPGGELVVRPALTVLIGVLGGLVVGMTSVGSGSLVVVALLVAYPTLAAHRLVGTDLVQAVPLVAAAAGGHLLFGDFHLDLTVSLLVGSIPGVWIGARYSSRAAGGTIRAFLAVVLLASGLKMLAVPNEAVVAAVLATGLAIGVAHVYTRRQRAGQGADPAWALLGDAGSATAQARGD</sequence>
<dbReference type="GO" id="GO:0005886">
    <property type="term" value="C:plasma membrane"/>
    <property type="evidence" value="ECO:0007669"/>
    <property type="project" value="UniProtKB-SubCell"/>
</dbReference>
<keyword evidence="4 6" id="KW-1133">Transmembrane helix</keyword>
<feature type="transmembrane region" description="Helical" evidence="6">
    <location>
        <begin position="139"/>
        <end position="170"/>
    </location>
</feature>
<keyword evidence="8" id="KW-1185">Reference proteome</keyword>
<keyword evidence="3 6" id="KW-0812">Transmembrane</keyword>
<comment type="caution">
    <text evidence="7">The sequence shown here is derived from an EMBL/GenBank/DDBJ whole genome shotgun (WGS) entry which is preliminary data.</text>
</comment>
<dbReference type="PANTHER" id="PTHR43701">
    <property type="entry name" value="MEMBRANE TRANSPORTER PROTEIN MJ0441-RELATED"/>
    <property type="match status" value="1"/>
</dbReference>
<dbReference type="PANTHER" id="PTHR43701:SF2">
    <property type="entry name" value="MEMBRANE TRANSPORTER PROTEIN YJNA-RELATED"/>
    <property type="match status" value="1"/>
</dbReference>
<evidence type="ECO:0000256" key="5">
    <source>
        <dbReference type="ARBA" id="ARBA00023136"/>
    </source>
</evidence>
<protein>
    <recommendedName>
        <fullName evidence="6">Probable membrane transporter protein</fullName>
    </recommendedName>
</protein>
<evidence type="ECO:0000313" key="7">
    <source>
        <dbReference type="EMBL" id="MBG6136960.1"/>
    </source>
</evidence>
<feature type="transmembrane region" description="Helical" evidence="6">
    <location>
        <begin position="234"/>
        <end position="251"/>
    </location>
</feature>
<comment type="subcellular location">
    <subcellularLocation>
        <location evidence="6">Cell membrane</location>
        <topology evidence="6">Multi-pass membrane protein</topology>
    </subcellularLocation>
    <subcellularLocation>
        <location evidence="1">Membrane</location>
        <topology evidence="1">Multi-pass membrane protein</topology>
    </subcellularLocation>
</comment>
<evidence type="ECO:0000256" key="4">
    <source>
        <dbReference type="ARBA" id="ARBA00022989"/>
    </source>
</evidence>
<dbReference type="AlphaFoldDB" id="A0A8J7GFT5"/>
<dbReference type="RefSeq" id="WP_197003874.1">
    <property type="nucleotide sequence ID" value="NZ_BONS01000022.1"/>
</dbReference>
<dbReference type="InterPro" id="IPR051598">
    <property type="entry name" value="TSUP/Inactive_protease-like"/>
</dbReference>
<feature type="transmembrane region" description="Helical" evidence="6">
    <location>
        <begin position="203"/>
        <end position="222"/>
    </location>
</feature>
<feature type="transmembrane region" description="Helical" evidence="6">
    <location>
        <begin position="6"/>
        <end position="36"/>
    </location>
</feature>